<organism evidence="2 3">
    <name type="scientific">Candidatus Propionivibrio aalborgensis</name>
    <dbReference type="NCBI Taxonomy" id="1860101"/>
    <lineage>
        <taxon>Bacteria</taxon>
        <taxon>Pseudomonadati</taxon>
        <taxon>Pseudomonadota</taxon>
        <taxon>Betaproteobacteria</taxon>
        <taxon>Rhodocyclales</taxon>
        <taxon>Rhodocyclaceae</taxon>
        <taxon>Propionivibrio</taxon>
    </lineage>
</organism>
<dbReference type="InterPro" id="IPR029058">
    <property type="entry name" value="AB_hydrolase_fold"/>
</dbReference>
<accession>A0A1A8XM12</accession>
<dbReference type="Gene3D" id="3.40.50.1820">
    <property type="entry name" value="alpha/beta hydrolase"/>
    <property type="match status" value="1"/>
</dbReference>
<dbReference type="Proteomes" id="UP000199600">
    <property type="component" value="Unassembled WGS sequence"/>
</dbReference>
<sequence>MTLDAFYLPTPSNASSQRFCLFHKPDPQTAWRGAVVYVHPFAEEMNKSRRMAALLARALAGVGYAVLQIDLQGCGDSSGDFGDATWEGWIEDVCLACNWLQQHSDAELWLWGLRTGGLLASAAAVRIDRPSSLLLWQPVVSGKQFLQQFLRLKLASEMQGGDPKKLMERMRGQLAQGQSVEIAGYRLSFGLADGLEKAELSPAEQTTRIEWVELSAKREEGVDATASMSPLATTRLEKWQSAGLHARGRVVCGPSFWQTTEITECPALLEASTQAMMEDAPA</sequence>
<dbReference type="NCBIfam" id="TIGR03101">
    <property type="entry name" value="hydr2_PEP"/>
    <property type="match status" value="1"/>
</dbReference>
<evidence type="ECO:0000313" key="2">
    <source>
        <dbReference type="EMBL" id="SBT05711.1"/>
    </source>
</evidence>
<keyword evidence="3" id="KW-1185">Reference proteome</keyword>
<evidence type="ECO:0000313" key="3">
    <source>
        <dbReference type="Proteomes" id="UP000199600"/>
    </source>
</evidence>
<reference evidence="2 3" key="1">
    <citation type="submission" date="2016-06" db="EMBL/GenBank/DDBJ databases">
        <authorList>
            <person name="Kjaerup R.B."/>
            <person name="Dalgaard T.S."/>
            <person name="Juul-Madsen H.R."/>
        </authorList>
    </citation>
    <scope>NUCLEOTIDE SEQUENCE [LARGE SCALE GENOMIC DNA]</scope>
    <source>
        <strain evidence="2">2</strain>
    </source>
</reference>
<feature type="domain" description="Serine aminopeptidase S33" evidence="1">
    <location>
        <begin position="32"/>
        <end position="152"/>
    </location>
</feature>
<protein>
    <submittedName>
        <fullName evidence="2">Hydrolase, exosortase system type 1 associated</fullName>
    </submittedName>
</protein>
<dbReference type="InterPro" id="IPR017532">
    <property type="entry name" value="Hydrolase-2_PEP"/>
</dbReference>
<dbReference type="SUPFAM" id="SSF53474">
    <property type="entry name" value="alpha/beta-Hydrolases"/>
    <property type="match status" value="1"/>
</dbReference>
<dbReference type="RefSeq" id="WP_186410256.1">
    <property type="nucleotide sequence ID" value="NZ_FLQY01000072.1"/>
</dbReference>
<dbReference type="EMBL" id="FLQY01000072">
    <property type="protein sequence ID" value="SBT05711.1"/>
    <property type="molecule type" value="Genomic_DNA"/>
</dbReference>
<gene>
    <name evidence="2" type="ORF">PROAA_1630013</name>
</gene>
<proteinExistence type="predicted"/>
<dbReference type="GO" id="GO:0016787">
    <property type="term" value="F:hydrolase activity"/>
    <property type="evidence" value="ECO:0007669"/>
    <property type="project" value="UniProtKB-KW"/>
</dbReference>
<dbReference type="Pfam" id="PF12146">
    <property type="entry name" value="Hydrolase_4"/>
    <property type="match status" value="1"/>
</dbReference>
<dbReference type="AlphaFoldDB" id="A0A1A8XM12"/>
<keyword evidence="2" id="KW-0378">Hydrolase</keyword>
<evidence type="ECO:0000259" key="1">
    <source>
        <dbReference type="Pfam" id="PF12146"/>
    </source>
</evidence>
<name>A0A1A8XM12_9RHOO</name>
<dbReference type="InterPro" id="IPR022742">
    <property type="entry name" value="Hydrolase_4"/>
</dbReference>